<organism evidence="1 2">
    <name type="scientific">Alcaligenes faecalis</name>
    <dbReference type="NCBI Taxonomy" id="511"/>
    <lineage>
        <taxon>Bacteria</taxon>
        <taxon>Pseudomonadati</taxon>
        <taxon>Pseudomonadota</taxon>
        <taxon>Betaproteobacteria</taxon>
        <taxon>Burkholderiales</taxon>
        <taxon>Alcaligenaceae</taxon>
        <taxon>Alcaligenes</taxon>
    </lineage>
</organism>
<sequence>MSKLKLSVSIGNYDRTLALKDGRVGIEGCDINVVSLEPEEAFHRAFRYEEFDITEISMSSHMMTAARGDNQYVGIPAFLSRVFRHSGIYVRTDRIRKPEDLKGKIIGVPEYQITANVWIRGILQDEFGIRPNQIKWVRGGIEEPGRGERAPIDLPDDISLEQIPDDRTLSDMLEKGEIDGYIGARAPSCFLRNAPNVGRLFGDEYVEVEKDYFRRTGIFPIMHMVGIRKSLVQDNPWLPVSVYKSFLKAKELAVHELNELCHLAVTLPWMVHHHNEAKALMGEDYWPYGLEANRHTIQTFAQYHHDQGMSQRLVKPEELFAASSLDLSKI</sequence>
<protein>
    <submittedName>
        <fullName evidence="1">4,5-dihydroxyphthalate decarboxylase</fullName>
    </submittedName>
</protein>
<dbReference type="RefSeq" id="WP_109089088.1">
    <property type="nucleotide sequence ID" value="NZ_QEXO01000003.1"/>
</dbReference>
<dbReference type="AlphaFoldDB" id="A0A2U2BHY5"/>
<name>A0A2U2BHY5_ALCFA</name>
<proteinExistence type="predicted"/>
<evidence type="ECO:0000313" key="1">
    <source>
        <dbReference type="EMBL" id="PWE13635.1"/>
    </source>
</evidence>
<gene>
    <name evidence="1" type="ORF">DF183_10660</name>
</gene>
<reference evidence="1 2" key="1">
    <citation type="submission" date="2018-05" db="EMBL/GenBank/DDBJ databases">
        <title>Genome Sequence of an Efficient Indole-Degrading Bacterium, Alcaligenes sp.YBY.</title>
        <authorList>
            <person name="Yang B."/>
        </authorList>
    </citation>
    <scope>NUCLEOTIDE SEQUENCE [LARGE SCALE GENOMIC DNA]</scope>
    <source>
        <strain evidence="1 2">YBY</strain>
    </source>
</reference>
<evidence type="ECO:0000313" key="2">
    <source>
        <dbReference type="Proteomes" id="UP000245216"/>
    </source>
</evidence>
<dbReference type="EMBL" id="QEXO01000003">
    <property type="protein sequence ID" value="PWE13635.1"/>
    <property type="molecule type" value="Genomic_DNA"/>
</dbReference>
<dbReference type="STRING" id="511.UZ73_14455"/>
<dbReference type="Proteomes" id="UP000245216">
    <property type="component" value="Unassembled WGS sequence"/>
</dbReference>
<comment type="caution">
    <text evidence="1">The sequence shown here is derived from an EMBL/GenBank/DDBJ whole genome shotgun (WGS) entry which is preliminary data.</text>
</comment>
<accession>A0A2U2BHY5</accession>
<dbReference type="Gene3D" id="3.40.190.10">
    <property type="entry name" value="Periplasmic binding protein-like II"/>
    <property type="match status" value="2"/>
</dbReference>
<dbReference type="SUPFAM" id="SSF53850">
    <property type="entry name" value="Periplasmic binding protein-like II"/>
    <property type="match status" value="1"/>
</dbReference>
<reference evidence="1 2" key="2">
    <citation type="submission" date="2018-05" db="EMBL/GenBank/DDBJ databases">
        <authorList>
            <person name="Lanie J.A."/>
            <person name="Ng W.-L."/>
            <person name="Kazmierczak K.M."/>
            <person name="Andrzejewski T.M."/>
            <person name="Davidsen T.M."/>
            <person name="Wayne K.J."/>
            <person name="Tettelin H."/>
            <person name="Glass J.I."/>
            <person name="Rusch D."/>
            <person name="Podicherti R."/>
            <person name="Tsui H.-C.T."/>
            <person name="Winkler M.E."/>
        </authorList>
    </citation>
    <scope>NUCLEOTIDE SEQUENCE [LARGE SCALE GENOMIC DNA]</scope>
    <source>
        <strain evidence="1 2">YBY</strain>
    </source>
</reference>